<comment type="function">
    <text evidence="13">Adenine glycosylase active on G-A mispairs.</text>
</comment>
<evidence type="ECO:0000256" key="12">
    <source>
        <dbReference type="ARBA" id="ARBA00023295"/>
    </source>
</evidence>
<dbReference type="Pfam" id="PF14815">
    <property type="entry name" value="NUDIX_4"/>
    <property type="match status" value="1"/>
</dbReference>
<keyword evidence="8" id="KW-0378">Hydrolase</keyword>
<feature type="region of interest" description="Disordered" evidence="14">
    <location>
        <begin position="438"/>
        <end position="477"/>
    </location>
</feature>
<evidence type="ECO:0000256" key="3">
    <source>
        <dbReference type="ARBA" id="ARBA00012045"/>
    </source>
</evidence>
<dbReference type="CDD" id="cd03431">
    <property type="entry name" value="NUDIX_DNA_Glycosylase_C-MutY"/>
    <property type="match status" value="1"/>
</dbReference>
<dbReference type="InterPro" id="IPR029119">
    <property type="entry name" value="MutY_C"/>
</dbReference>
<protein>
    <recommendedName>
        <fullName evidence="4 13">Adenine DNA glycosylase</fullName>
        <ecNumber evidence="3 13">3.2.2.31</ecNumber>
    </recommendedName>
</protein>
<dbReference type="GO" id="GO:0035485">
    <property type="term" value="F:adenine/guanine mispair binding"/>
    <property type="evidence" value="ECO:0007669"/>
    <property type="project" value="TreeGrafter"/>
</dbReference>
<dbReference type="EMBL" id="QEAP01000182">
    <property type="protein sequence ID" value="TPX73497.1"/>
    <property type="molecule type" value="Genomic_DNA"/>
</dbReference>
<keyword evidence="17" id="KW-1185">Reference proteome</keyword>
<comment type="cofactor">
    <cofactor evidence="13">
        <name>[4Fe-4S] cluster</name>
        <dbReference type="ChEBI" id="CHEBI:49883"/>
    </cofactor>
    <text evidence="13">Binds 1 [4Fe-4S] cluster.</text>
</comment>
<dbReference type="InterPro" id="IPR011257">
    <property type="entry name" value="DNA_glycosylase"/>
</dbReference>
<comment type="caution">
    <text evidence="16">The sequence shown here is derived from an EMBL/GenBank/DDBJ whole genome shotgun (WGS) entry which is preliminary data.</text>
</comment>
<evidence type="ECO:0000256" key="2">
    <source>
        <dbReference type="ARBA" id="ARBA00008343"/>
    </source>
</evidence>
<dbReference type="GO" id="GO:0051539">
    <property type="term" value="F:4 iron, 4 sulfur cluster binding"/>
    <property type="evidence" value="ECO:0007669"/>
    <property type="project" value="UniProtKB-UniRule"/>
</dbReference>
<dbReference type="GO" id="GO:0005634">
    <property type="term" value="C:nucleus"/>
    <property type="evidence" value="ECO:0007669"/>
    <property type="project" value="TreeGrafter"/>
</dbReference>
<dbReference type="PROSITE" id="PS01155">
    <property type="entry name" value="ENDONUCLEASE_III_2"/>
    <property type="match status" value="1"/>
</dbReference>
<dbReference type="Gene3D" id="1.10.1670.10">
    <property type="entry name" value="Helix-hairpin-Helix base-excision DNA repair enzymes (C-terminal)"/>
    <property type="match status" value="1"/>
</dbReference>
<evidence type="ECO:0000256" key="9">
    <source>
        <dbReference type="ARBA" id="ARBA00023004"/>
    </source>
</evidence>
<evidence type="ECO:0000256" key="5">
    <source>
        <dbReference type="ARBA" id="ARBA00022485"/>
    </source>
</evidence>
<dbReference type="InterPro" id="IPR023170">
    <property type="entry name" value="HhH_base_excis_C"/>
</dbReference>
<dbReference type="Gene3D" id="1.10.340.30">
    <property type="entry name" value="Hypothetical protein, domain 2"/>
    <property type="match status" value="1"/>
</dbReference>
<dbReference type="InterPro" id="IPR015797">
    <property type="entry name" value="NUDIX_hydrolase-like_dom_sf"/>
</dbReference>
<dbReference type="Gene3D" id="3.90.79.10">
    <property type="entry name" value="Nucleoside Triphosphate Pyrophosphohydrolase"/>
    <property type="match status" value="1"/>
</dbReference>
<evidence type="ECO:0000256" key="13">
    <source>
        <dbReference type="RuleBase" id="RU365096"/>
    </source>
</evidence>
<dbReference type="InterPro" id="IPR000445">
    <property type="entry name" value="HhH_motif"/>
</dbReference>
<evidence type="ECO:0000256" key="1">
    <source>
        <dbReference type="ARBA" id="ARBA00000843"/>
    </source>
</evidence>
<dbReference type="PANTHER" id="PTHR42944">
    <property type="entry name" value="ADENINE DNA GLYCOSYLASE"/>
    <property type="match status" value="1"/>
</dbReference>
<dbReference type="Pfam" id="PF10576">
    <property type="entry name" value="EndIII_4Fe-2S"/>
    <property type="match status" value="1"/>
</dbReference>
<feature type="domain" description="HhH-GPD" evidence="15">
    <location>
        <begin position="59"/>
        <end position="206"/>
    </location>
</feature>
<dbReference type="SUPFAM" id="SSF48150">
    <property type="entry name" value="DNA-glycosylase"/>
    <property type="match status" value="1"/>
</dbReference>
<dbReference type="EC" id="3.2.2.31" evidence="3 13"/>
<evidence type="ECO:0000256" key="11">
    <source>
        <dbReference type="ARBA" id="ARBA00023204"/>
    </source>
</evidence>
<evidence type="ECO:0000256" key="6">
    <source>
        <dbReference type="ARBA" id="ARBA00022723"/>
    </source>
</evidence>
<dbReference type="CDD" id="cd00056">
    <property type="entry name" value="ENDO3c"/>
    <property type="match status" value="1"/>
</dbReference>
<comment type="similarity">
    <text evidence="2 13">Belongs to the Nth/MutY family.</text>
</comment>
<sequence>MLGPMPAHNAEYHRFSGSQVTQVRRLLIDWYAQSKRPLPWRNANPDENENAYRVWVSEIIDTVIPYFNKWTEAWPTVHALAAADPEAVRSVWSGLGYYSRASRLLEGAIIVVNKFKGVMPRDAETLQKEIPGIGRYTAGAIASIAFNQATPLVDGNVVRVLSRMRALGMDPKSKTAVDLHWSLAADIVDPDQPGDFNQSLMELGATVCTPTNPDCGACPVKEYCRAFEEHTVSTEKAKAALQAPRKMKRKIIDADADDDEPCALCLPVTDIEDCGALLVTRYPVVPKKKAAEEKEVLVPIIELRIPDQPSKFLVMQRPPKGLLANLWDFPHIPTTEELSPLTDFSSDNLLASIPNTSLSKSCLTIKIEKPFEPIKHLFSHIKLTMNIVWLTAQLPDGISELPVNDTATKNCAWWTEEEMEAGAVPVTLKKALKLVTDDRKGGSKTGAQQGTIKKKAKKGANVKDAAQPSISNFFSRK</sequence>
<dbReference type="GO" id="GO:0006298">
    <property type="term" value="P:mismatch repair"/>
    <property type="evidence" value="ECO:0007669"/>
    <property type="project" value="TreeGrafter"/>
</dbReference>
<feature type="compositionally biased region" description="Polar residues" evidence="14">
    <location>
        <begin position="468"/>
        <end position="477"/>
    </location>
</feature>
<dbReference type="OrthoDB" id="10248838at2759"/>
<organism evidence="16 17">
    <name type="scientific">Chytriomyces confervae</name>
    <dbReference type="NCBI Taxonomy" id="246404"/>
    <lineage>
        <taxon>Eukaryota</taxon>
        <taxon>Fungi</taxon>
        <taxon>Fungi incertae sedis</taxon>
        <taxon>Chytridiomycota</taxon>
        <taxon>Chytridiomycota incertae sedis</taxon>
        <taxon>Chytridiomycetes</taxon>
        <taxon>Chytridiales</taxon>
        <taxon>Chytriomycetaceae</taxon>
        <taxon>Chytriomyces</taxon>
    </lineage>
</organism>
<evidence type="ECO:0000313" key="17">
    <source>
        <dbReference type="Proteomes" id="UP000320333"/>
    </source>
</evidence>
<dbReference type="GO" id="GO:0000701">
    <property type="term" value="F:purine-specific mismatch base pair DNA N-glycosylase activity"/>
    <property type="evidence" value="ECO:0007669"/>
    <property type="project" value="UniProtKB-EC"/>
</dbReference>
<dbReference type="SMART" id="SM00525">
    <property type="entry name" value="FES"/>
    <property type="match status" value="1"/>
</dbReference>
<dbReference type="InterPro" id="IPR003651">
    <property type="entry name" value="Endonuclease3_FeS-loop_motif"/>
</dbReference>
<dbReference type="PANTHER" id="PTHR42944:SF1">
    <property type="entry name" value="ADENINE DNA GLYCOSYLASE"/>
    <property type="match status" value="1"/>
</dbReference>
<keyword evidence="7 13" id="KW-0227">DNA damage</keyword>
<evidence type="ECO:0000256" key="14">
    <source>
        <dbReference type="SAM" id="MobiDB-lite"/>
    </source>
</evidence>
<dbReference type="SUPFAM" id="SSF55811">
    <property type="entry name" value="Nudix"/>
    <property type="match status" value="1"/>
</dbReference>
<reference evidence="16 17" key="1">
    <citation type="journal article" date="2019" name="Sci. Rep.">
        <title>Comparative genomics of chytrid fungi reveal insights into the obligate biotrophic and pathogenic lifestyle of Synchytrium endobioticum.</title>
        <authorList>
            <person name="van de Vossenberg B.T.L.H."/>
            <person name="Warris S."/>
            <person name="Nguyen H.D.T."/>
            <person name="van Gent-Pelzer M.P.E."/>
            <person name="Joly D.L."/>
            <person name="van de Geest H.C."/>
            <person name="Bonants P.J.M."/>
            <person name="Smith D.S."/>
            <person name="Levesque C.A."/>
            <person name="van der Lee T.A.J."/>
        </authorList>
    </citation>
    <scope>NUCLEOTIDE SEQUENCE [LARGE SCALE GENOMIC DNA]</scope>
    <source>
        <strain evidence="16 17">CBS 675.73</strain>
    </source>
</reference>
<dbReference type="STRING" id="246404.A0A507FD44"/>
<comment type="catalytic activity">
    <reaction evidence="1 13">
        <text>Hydrolyzes free adenine bases from 7,8-dihydro-8-oxoguanine:adenine mismatched double-stranded DNA, leaving an apurinic site.</text>
        <dbReference type="EC" id="3.2.2.31"/>
    </reaction>
</comment>
<dbReference type="GO" id="GO:0006285">
    <property type="term" value="P:base-excision repair, AP site formation"/>
    <property type="evidence" value="ECO:0007669"/>
    <property type="project" value="UniProtKB-ARBA"/>
</dbReference>
<keyword evidence="12 13" id="KW-0326">Glycosidase</keyword>
<gene>
    <name evidence="16" type="ORF">CcCBS67573_g05228</name>
</gene>
<dbReference type="Pfam" id="PF00730">
    <property type="entry name" value="HhH-GPD"/>
    <property type="match status" value="1"/>
</dbReference>
<name>A0A507FD44_9FUNG</name>
<evidence type="ECO:0000256" key="4">
    <source>
        <dbReference type="ARBA" id="ARBA00022023"/>
    </source>
</evidence>
<dbReference type="Pfam" id="PF00633">
    <property type="entry name" value="HHH"/>
    <property type="match status" value="1"/>
</dbReference>
<dbReference type="InterPro" id="IPR044298">
    <property type="entry name" value="MIG/MutY"/>
</dbReference>
<keyword evidence="9 13" id="KW-0408">Iron</keyword>
<dbReference type="SMART" id="SM00478">
    <property type="entry name" value="ENDO3c"/>
    <property type="match status" value="1"/>
</dbReference>
<dbReference type="AlphaFoldDB" id="A0A507FD44"/>
<dbReference type="Proteomes" id="UP000320333">
    <property type="component" value="Unassembled WGS sequence"/>
</dbReference>
<evidence type="ECO:0000256" key="10">
    <source>
        <dbReference type="ARBA" id="ARBA00023014"/>
    </source>
</evidence>
<keyword evidence="10" id="KW-0411">Iron-sulfur</keyword>
<dbReference type="FunFam" id="1.10.1670.10:FF:000002">
    <property type="entry name" value="Adenine DNA glycosylase"/>
    <property type="match status" value="1"/>
</dbReference>
<dbReference type="GO" id="GO:0046872">
    <property type="term" value="F:metal ion binding"/>
    <property type="evidence" value="ECO:0007669"/>
    <property type="project" value="UniProtKB-UniRule"/>
</dbReference>
<dbReference type="GO" id="GO:0034039">
    <property type="term" value="F:8-oxo-7,8-dihydroguanine DNA N-glycosylase activity"/>
    <property type="evidence" value="ECO:0007669"/>
    <property type="project" value="TreeGrafter"/>
</dbReference>
<keyword evidence="5" id="KW-0004">4Fe-4S</keyword>
<accession>A0A507FD44</accession>
<proteinExistence type="inferred from homology"/>
<dbReference type="InterPro" id="IPR003265">
    <property type="entry name" value="HhH-GPD_domain"/>
</dbReference>
<keyword evidence="11" id="KW-0234">DNA repair</keyword>
<evidence type="ECO:0000259" key="15">
    <source>
        <dbReference type="SMART" id="SM00478"/>
    </source>
</evidence>
<dbReference type="GO" id="GO:0032357">
    <property type="term" value="F:oxidized purine DNA binding"/>
    <property type="evidence" value="ECO:0007669"/>
    <property type="project" value="TreeGrafter"/>
</dbReference>
<evidence type="ECO:0000313" key="16">
    <source>
        <dbReference type="EMBL" id="TPX73497.1"/>
    </source>
</evidence>
<evidence type="ECO:0000256" key="8">
    <source>
        <dbReference type="ARBA" id="ARBA00022801"/>
    </source>
</evidence>
<keyword evidence="6" id="KW-0479">Metal-binding</keyword>
<evidence type="ECO:0000256" key="7">
    <source>
        <dbReference type="ARBA" id="ARBA00022763"/>
    </source>
</evidence>
<dbReference type="InterPro" id="IPR004036">
    <property type="entry name" value="Endonuclease-III-like_CS2"/>
</dbReference>